<proteinExistence type="inferred from homology"/>
<dbReference type="InterPro" id="IPR051464">
    <property type="entry name" value="Peptidase_M42_aminopept"/>
</dbReference>
<dbReference type="PANTHER" id="PTHR32481:SF0">
    <property type="entry name" value="AMINOPEPTIDASE YPDE-RELATED"/>
    <property type="match status" value="1"/>
</dbReference>
<reference evidence="9 10" key="1">
    <citation type="journal article" date="2015" name="Infect. Genet. Evol.">
        <title>Genomic sequences of six botulinum neurotoxin-producing strains representing three clostridial species illustrate the mobility and diversity of botulinum neurotoxin genes.</title>
        <authorList>
            <person name="Smith T.J."/>
            <person name="Hill K.K."/>
            <person name="Xie G."/>
            <person name="Foley B.T."/>
            <person name="Williamson C.H."/>
            <person name="Foster J.T."/>
            <person name="Johnson S.L."/>
            <person name="Chertkov O."/>
            <person name="Teshima H."/>
            <person name="Gibbons H.S."/>
            <person name="Johnsky L.A."/>
            <person name="Karavis M.A."/>
            <person name="Smith L.A."/>
        </authorList>
    </citation>
    <scope>NUCLEOTIDE SEQUENCE [LARGE SCALE GENOMIC DNA]</scope>
    <source>
        <strain evidence="9 10">CDC 2741</strain>
    </source>
</reference>
<organism evidence="9 10">
    <name type="scientific">Clostridium argentinense CDC 2741</name>
    <dbReference type="NCBI Taxonomy" id="1418104"/>
    <lineage>
        <taxon>Bacteria</taxon>
        <taxon>Bacillati</taxon>
        <taxon>Bacillota</taxon>
        <taxon>Clostridia</taxon>
        <taxon>Eubacteriales</taxon>
        <taxon>Clostridiaceae</taxon>
        <taxon>Clostridium</taxon>
    </lineage>
</organism>
<evidence type="ECO:0000313" key="9">
    <source>
        <dbReference type="EMBL" id="KIE44846.1"/>
    </source>
</evidence>
<dbReference type="GO" id="GO:0046872">
    <property type="term" value="F:metal ion binding"/>
    <property type="evidence" value="ECO:0007669"/>
    <property type="project" value="UniProtKB-UniRule"/>
</dbReference>
<dbReference type="PANTHER" id="PTHR32481">
    <property type="entry name" value="AMINOPEPTIDASE"/>
    <property type="match status" value="1"/>
</dbReference>
<feature type="binding site" evidence="8">
    <location>
        <position position="62"/>
    </location>
    <ligand>
        <name>Zn(2+)</name>
        <dbReference type="ChEBI" id="CHEBI:29105"/>
        <label>1</label>
    </ligand>
</feature>
<evidence type="ECO:0000313" key="10">
    <source>
        <dbReference type="Proteomes" id="UP000031366"/>
    </source>
</evidence>
<evidence type="ECO:0000256" key="2">
    <source>
        <dbReference type="ARBA" id="ARBA00022438"/>
    </source>
</evidence>
<dbReference type="Gene3D" id="2.40.30.40">
    <property type="entry name" value="Peptidase M42, domain 2"/>
    <property type="match status" value="1"/>
</dbReference>
<dbReference type="EMBL" id="AYSO01000020">
    <property type="protein sequence ID" value="KIE44846.1"/>
    <property type="molecule type" value="Genomic_DNA"/>
</dbReference>
<dbReference type="STRING" id="29341.RSJ17_05420"/>
<dbReference type="AlphaFoldDB" id="A0A0C1R317"/>
<keyword evidence="5" id="KW-0378">Hydrolase</keyword>
<feature type="active site" description="Proton acceptor" evidence="7">
    <location>
        <position position="203"/>
    </location>
</feature>
<feature type="binding site" evidence="8">
    <location>
        <position position="171"/>
    </location>
    <ligand>
        <name>Zn(2+)</name>
        <dbReference type="ChEBI" id="CHEBI:29105"/>
        <label>2</label>
    </ligand>
</feature>
<dbReference type="OrthoDB" id="9772053at2"/>
<evidence type="ECO:0000256" key="1">
    <source>
        <dbReference type="ARBA" id="ARBA00006272"/>
    </source>
</evidence>
<keyword evidence="2 9" id="KW-0031">Aminopeptidase</keyword>
<comment type="cofactor">
    <cofactor evidence="8">
        <name>a divalent metal cation</name>
        <dbReference type="ChEBI" id="CHEBI:60240"/>
    </cofactor>
    <text evidence="8">Binds 2 divalent metal cations per subunit.</text>
</comment>
<protein>
    <submittedName>
        <fullName evidence="9">Tetrahedral aminopeptidase</fullName>
    </submittedName>
</protein>
<feature type="binding site" evidence="8">
    <location>
        <position position="310"/>
    </location>
    <ligand>
        <name>Zn(2+)</name>
        <dbReference type="ChEBI" id="CHEBI:29105"/>
        <label>2</label>
    </ligand>
</feature>
<keyword evidence="4 8" id="KW-0479">Metal-binding</keyword>
<dbReference type="RefSeq" id="WP_039636414.1">
    <property type="nucleotide sequence ID" value="NZ_AYSO01000020.1"/>
</dbReference>
<feature type="binding site" evidence="8">
    <location>
        <position position="204"/>
    </location>
    <ligand>
        <name>Zn(2+)</name>
        <dbReference type="ChEBI" id="CHEBI:29105"/>
        <label>2</label>
    </ligand>
</feature>
<dbReference type="Gene3D" id="3.40.630.10">
    <property type="entry name" value="Zn peptidases"/>
    <property type="match status" value="1"/>
</dbReference>
<comment type="similarity">
    <text evidence="1 6">Belongs to the peptidase M42 family.</text>
</comment>
<evidence type="ECO:0000256" key="6">
    <source>
        <dbReference type="PIRNR" id="PIRNR001123"/>
    </source>
</evidence>
<dbReference type="GO" id="GO:0006508">
    <property type="term" value="P:proteolysis"/>
    <property type="evidence" value="ECO:0007669"/>
    <property type="project" value="UniProtKB-KW"/>
</dbReference>
<dbReference type="InterPro" id="IPR008007">
    <property type="entry name" value="Peptidase_M42"/>
</dbReference>
<gene>
    <name evidence="9" type="primary">frvX</name>
    <name evidence="9" type="ORF">U732_521</name>
</gene>
<dbReference type="SUPFAM" id="SSF53187">
    <property type="entry name" value="Zn-dependent exopeptidases"/>
    <property type="match status" value="1"/>
</dbReference>
<feature type="binding site" evidence="8">
    <location>
        <position position="171"/>
    </location>
    <ligand>
        <name>Zn(2+)</name>
        <dbReference type="ChEBI" id="CHEBI:29105"/>
        <label>1</label>
    </ligand>
</feature>
<keyword evidence="10" id="KW-1185">Reference proteome</keyword>
<dbReference type="SUPFAM" id="SSF101821">
    <property type="entry name" value="Aminopeptidase/glucanase lid domain"/>
    <property type="match status" value="1"/>
</dbReference>
<evidence type="ECO:0000256" key="8">
    <source>
        <dbReference type="PIRSR" id="PIRSR001123-2"/>
    </source>
</evidence>
<dbReference type="PIRSF" id="PIRSF001123">
    <property type="entry name" value="PepA_GA"/>
    <property type="match status" value="1"/>
</dbReference>
<evidence type="ECO:0000256" key="5">
    <source>
        <dbReference type="ARBA" id="ARBA00022801"/>
    </source>
</evidence>
<evidence type="ECO:0000256" key="7">
    <source>
        <dbReference type="PIRSR" id="PIRSR001123-1"/>
    </source>
</evidence>
<dbReference type="Pfam" id="PF05343">
    <property type="entry name" value="Peptidase_M42"/>
    <property type="match status" value="1"/>
</dbReference>
<accession>A0A0C1R317</accession>
<evidence type="ECO:0000256" key="3">
    <source>
        <dbReference type="ARBA" id="ARBA00022670"/>
    </source>
</evidence>
<feature type="binding site" evidence="8">
    <location>
        <position position="226"/>
    </location>
    <ligand>
        <name>Zn(2+)</name>
        <dbReference type="ChEBI" id="CHEBI:29105"/>
        <label>1</label>
    </ligand>
</feature>
<dbReference type="CDD" id="cd05656">
    <property type="entry name" value="M42_Frv"/>
    <property type="match status" value="1"/>
</dbReference>
<sequence length="346" mass="38085">MDEKKLLKSLCEGHGPSGREHWLFENIKEAFSEFGQVTLDNLNNTIIHKKGNGKGKIMLMAHADEIFMVVTAVSENGFLEFKGNGLDPKVLVSQEVIVHGEKQILGIIGVKPPHLMKEEDRKKAVKIDNLRIDTGLSTEELKKVVKPGDFVTLKRKVRELLNDNIASKASDDRASIVSLYTCAKELKNINHDLDVYFVASAQEEVGCRGAKTASFGIRPDIGIAIDVGFDDSKLGDNGCGVKLGGGPMITVGPNIHPRLRKYLVSIAKEYNIPYQVEICPGSTGTDAWSIQVTADGIPTLLLSIPQRYMHTSVEVTNMNDIKNTGILLAKLIEKLKYEDLEGILCF</sequence>
<dbReference type="Proteomes" id="UP000031366">
    <property type="component" value="Unassembled WGS sequence"/>
</dbReference>
<dbReference type="GO" id="GO:0004177">
    <property type="term" value="F:aminopeptidase activity"/>
    <property type="evidence" value="ECO:0007669"/>
    <property type="project" value="UniProtKB-UniRule"/>
</dbReference>
<comment type="caution">
    <text evidence="9">The sequence shown here is derived from an EMBL/GenBank/DDBJ whole genome shotgun (WGS) entry which is preliminary data.</text>
</comment>
<name>A0A0C1R317_9CLOT</name>
<keyword evidence="3" id="KW-0645">Protease</keyword>
<evidence type="ECO:0000256" key="4">
    <source>
        <dbReference type="ARBA" id="ARBA00022723"/>
    </source>
</evidence>
<dbReference type="InterPro" id="IPR023367">
    <property type="entry name" value="Peptidase_M42_dom2"/>
</dbReference>